<evidence type="ECO:0000313" key="1">
    <source>
        <dbReference type="Proteomes" id="UP000492821"/>
    </source>
</evidence>
<dbReference type="Proteomes" id="UP000492821">
    <property type="component" value="Unassembled WGS sequence"/>
</dbReference>
<dbReference type="AlphaFoldDB" id="A0A7E4VKU4"/>
<evidence type="ECO:0000313" key="2">
    <source>
        <dbReference type="WBParaSite" id="Pan_g21763.t1"/>
    </source>
</evidence>
<accession>A0A7E4VKU4</accession>
<protein>
    <submittedName>
        <fullName evidence="2">Uncharacterized protein</fullName>
    </submittedName>
</protein>
<dbReference type="WBParaSite" id="Pan_g21763.t1">
    <property type="protein sequence ID" value="Pan_g21763.t1"/>
    <property type="gene ID" value="Pan_g21763"/>
</dbReference>
<sequence>MIGCMKTNTSDITWKLVKKPDYAPSSKSRNPPPRLNPTSVLESGAQLVQLSAVIGVIILAIAGTAPPPSFTSQHGHQYLSSTISIERQYCPLF</sequence>
<keyword evidence="1" id="KW-1185">Reference proteome</keyword>
<reference evidence="2" key="2">
    <citation type="submission" date="2020-10" db="UniProtKB">
        <authorList>
            <consortium name="WormBaseParasite"/>
        </authorList>
    </citation>
    <scope>IDENTIFICATION</scope>
</reference>
<organism evidence="1 2">
    <name type="scientific">Panagrellus redivivus</name>
    <name type="common">Microworm</name>
    <dbReference type="NCBI Taxonomy" id="6233"/>
    <lineage>
        <taxon>Eukaryota</taxon>
        <taxon>Metazoa</taxon>
        <taxon>Ecdysozoa</taxon>
        <taxon>Nematoda</taxon>
        <taxon>Chromadorea</taxon>
        <taxon>Rhabditida</taxon>
        <taxon>Tylenchina</taxon>
        <taxon>Panagrolaimomorpha</taxon>
        <taxon>Panagrolaimoidea</taxon>
        <taxon>Panagrolaimidae</taxon>
        <taxon>Panagrellus</taxon>
    </lineage>
</organism>
<reference evidence="1" key="1">
    <citation type="journal article" date="2013" name="Genetics">
        <title>The draft genome and transcriptome of Panagrellus redivivus are shaped by the harsh demands of a free-living lifestyle.</title>
        <authorList>
            <person name="Srinivasan J."/>
            <person name="Dillman A.R."/>
            <person name="Macchietto M.G."/>
            <person name="Heikkinen L."/>
            <person name="Lakso M."/>
            <person name="Fracchia K.M."/>
            <person name="Antoshechkin I."/>
            <person name="Mortazavi A."/>
            <person name="Wong G."/>
            <person name="Sternberg P.W."/>
        </authorList>
    </citation>
    <scope>NUCLEOTIDE SEQUENCE [LARGE SCALE GENOMIC DNA]</scope>
    <source>
        <strain evidence="1">MT8872</strain>
    </source>
</reference>
<proteinExistence type="predicted"/>
<name>A0A7E4VKU4_PANRE</name>